<protein>
    <recommendedName>
        <fullName evidence="9">Transport permease protein</fullName>
    </recommendedName>
</protein>
<dbReference type="Proteomes" id="UP001203423">
    <property type="component" value="Unassembled WGS sequence"/>
</dbReference>
<name>A0ABT0LGK7_9GAMM</name>
<feature type="transmembrane region" description="Helical" evidence="9">
    <location>
        <begin position="98"/>
        <end position="123"/>
    </location>
</feature>
<keyword evidence="3 9" id="KW-0813">Transport</keyword>
<dbReference type="PIRSF" id="PIRSF006648">
    <property type="entry name" value="DrrB"/>
    <property type="match status" value="1"/>
</dbReference>
<keyword evidence="7 9" id="KW-1133">Transmembrane helix</keyword>
<evidence type="ECO:0000256" key="7">
    <source>
        <dbReference type="ARBA" id="ARBA00022989"/>
    </source>
</evidence>
<dbReference type="InterPro" id="IPR000412">
    <property type="entry name" value="ABC_2_transport"/>
</dbReference>
<feature type="transmembrane region" description="Helical" evidence="9">
    <location>
        <begin position="51"/>
        <end position="69"/>
    </location>
</feature>
<dbReference type="PRINTS" id="PR00164">
    <property type="entry name" value="ABC2TRNSPORT"/>
</dbReference>
<feature type="transmembrane region" description="Helical" evidence="9">
    <location>
        <begin position="21"/>
        <end position="45"/>
    </location>
</feature>
<evidence type="ECO:0000259" key="10">
    <source>
        <dbReference type="PROSITE" id="PS51012"/>
    </source>
</evidence>
<keyword evidence="8 9" id="KW-0472">Membrane</keyword>
<evidence type="ECO:0000313" key="11">
    <source>
        <dbReference type="EMBL" id="MCL1126836.1"/>
    </source>
</evidence>
<comment type="caution">
    <text evidence="11">The sequence shown here is derived from an EMBL/GenBank/DDBJ whole genome shotgun (WGS) entry which is preliminary data.</text>
</comment>
<dbReference type="RefSeq" id="WP_248942246.1">
    <property type="nucleotide sequence ID" value="NZ_JAKIKS010000110.1"/>
</dbReference>
<dbReference type="PANTHER" id="PTHR30413:SF8">
    <property type="entry name" value="TRANSPORT PERMEASE PROTEIN"/>
    <property type="match status" value="1"/>
</dbReference>
<evidence type="ECO:0000256" key="3">
    <source>
        <dbReference type="ARBA" id="ARBA00022448"/>
    </source>
</evidence>
<feature type="transmembrane region" description="Helical" evidence="9">
    <location>
        <begin position="135"/>
        <end position="160"/>
    </location>
</feature>
<evidence type="ECO:0000256" key="4">
    <source>
        <dbReference type="ARBA" id="ARBA00022475"/>
    </source>
</evidence>
<evidence type="ECO:0000256" key="2">
    <source>
        <dbReference type="ARBA" id="ARBA00007783"/>
    </source>
</evidence>
<evidence type="ECO:0000256" key="8">
    <source>
        <dbReference type="ARBA" id="ARBA00023136"/>
    </source>
</evidence>
<keyword evidence="4 9" id="KW-1003">Cell membrane</keyword>
<keyword evidence="12" id="KW-1185">Reference proteome</keyword>
<accession>A0ABT0LGK7</accession>
<dbReference type="PANTHER" id="PTHR30413">
    <property type="entry name" value="INNER MEMBRANE TRANSPORT PERMEASE"/>
    <property type="match status" value="1"/>
</dbReference>
<evidence type="ECO:0000313" key="12">
    <source>
        <dbReference type="Proteomes" id="UP001203423"/>
    </source>
</evidence>
<feature type="transmembrane region" description="Helical" evidence="9">
    <location>
        <begin position="172"/>
        <end position="192"/>
    </location>
</feature>
<dbReference type="EMBL" id="JAKIKS010000110">
    <property type="protein sequence ID" value="MCL1126836.1"/>
    <property type="molecule type" value="Genomic_DNA"/>
</dbReference>
<sequence>MFDVIFALMMRELKTRFGNNRLGYFWAIAEPIAQVMIMGIVFSIIGRNSVSNIPIALFLFTGMLPFKLFGNLLTQLSAAVDANKGLLSYRQVTAIDPVITRIIIELVTFLLVYVLIFSVMAWLGFNAWPDNVLGLLSASTLLIIFTVGLGLILCTAISYWKDASKFTAMITRPLFFISGIFFCAVMIPPQYWHLLDWNPIFHAIELSRDSFFKAYESPVGSWFYLSFCALVSFSSGLALFHLSRQRFINL</sequence>
<gene>
    <name evidence="11" type="ORF">L2764_20705</name>
</gene>
<comment type="similarity">
    <text evidence="2 9">Belongs to the ABC-2 integral membrane protein family.</text>
</comment>
<comment type="subcellular location">
    <subcellularLocation>
        <location evidence="1 9">Cell inner membrane</location>
        <topology evidence="1 9">Multi-pass membrane protein</topology>
    </subcellularLocation>
</comment>
<evidence type="ECO:0000256" key="6">
    <source>
        <dbReference type="ARBA" id="ARBA00022692"/>
    </source>
</evidence>
<dbReference type="PROSITE" id="PS51012">
    <property type="entry name" value="ABC_TM2"/>
    <property type="match status" value="1"/>
</dbReference>
<feature type="domain" description="ABC transmembrane type-2" evidence="10">
    <location>
        <begin position="22"/>
        <end position="243"/>
    </location>
</feature>
<dbReference type="Pfam" id="PF01061">
    <property type="entry name" value="ABC2_membrane"/>
    <property type="match status" value="1"/>
</dbReference>
<evidence type="ECO:0000256" key="5">
    <source>
        <dbReference type="ARBA" id="ARBA00022519"/>
    </source>
</evidence>
<feature type="transmembrane region" description="Helical" evidence="9">
    <location>
        <begin position="222"/>
        <end position="242"/>
    </location>
</feature>
<evidence type="ECO:0000256" key="9">
    <source>
        <dbReference type="RuleBase" id="RU361157"/>
    </source>
</evidence>
<dbReference type="InterPro" id="IPR047817">
    <property type="entry name" value="ABC2_TM_bact-type"/>
</dbReference>
<keyword evidence="6 9" id="KW-0812">Transmembrane</keyword>
<reference evidence="11 12" key="1">
    <citation type="submission" date="2022-01" db="EMBL/GenBank/DDBJ databases">
        <title>Whole genome-based taxonomy of the Shewanellaceae.</title>
        <authorList>
            <person name="Martin-Rodriguez A.J."/>
        </authorList>
    </citation>
    <scope>NUCLEOTIDE SEQUENCE [LARGE SCALE GENOMIC DNA]</scope>
    <source>
        <strain evidence="11 12">DSM 17177</strain>
    </source>
</reference>
<dbReference type="InterPro" id="IPR013525">
    <property type="entry name" value="ABC2_TM"/>
</dbReference>
<evidence type="ECO:0000256" key="1">
    <source>
        <dbReference type="ARBA" id="ARBA00004429"/>
    </source>
</evidence>
<organism evidence="11 12">
    <name type="scientific">Shewanella surugensis</name>
    <dbReference type="NCBI Taxonomy" id="212020"/>
    <lineage>
        <taxon>Bacteria</taxon>
        <taxon>Pseudomonadati</taxon>
        <taxon>Pseudomonadota</taxon>
        <taxon>Gammaproteobacteria</taxon>
        <taxon>Alteromonadales</taxon>
        <taxon>Shewanellaceae</taxon>
        <taxon>Shewanella</taxon>
    </lineage>
</organism>
<proteinExistence type="inferred from homology"/>
<keyword evidence="5" id="KW-0997">Cell inner membrane</keyword>